<dbReference type="RefSeq" id="WP_305737675.1">
    <property type="nucleotide sequence ID" value="NZ_CP137744.1"/>
</dbReference>
<dbReference type="EMBL" id="CP137744">
    <property type="protein sequence ID" value="WOZ79888.1"/>
    <property type="molecule type" value="Genomic_DNA"/>
</dbReference>
<reference evidence="1 2" key="1">
    <citation type="submission" date="2023-10" db="EMBL/GenBank/DDBJ databases">
        <title>Genome sequencing of the isolated polysaccharide-producing bacterium Kosakonia sacchari KS2022.</title>
        <authorList>
            <person name="Yi X."/>
        </authorList>
    </citation>
    <scope>NUCLEOTIDE SEQUENCE [LARGE SCALE GENOMIC DNA]</scope>
    <source>
        <strain evidence="1 2">KS2022</strain>
    </source>
</reference>
<protein>
    <submittedName>
        <fullName evidence="1">Uncharacterized protein</fullName>
    </submittedName>
</protein>
<evidence type="ECO:0000313" key="2">
    <source>
        <dbReference type="Proteomes" id="UP001302368"/>
    </source>
</evidence>
<sequence>MRRVLMTQKKRIVGNSQHNGAAMAALHDNRMWNHLNDHVLEMMVVGNSALFKKGMVICS</sequence>
<gene>
    <name evidence="1" type="ORF">Q8Y70_11035</name>
</gene>
<dbReference type="Proteomes" id="UP001302368">
    <property type="component" value="Chromosome"/>
</dbReference>
<name>A0ABZ0MWJ7_9ENTR</name>
<evidence type="ECO:0000313" key="1">
    <source>
        <dbReference type="EMBL" id="WOZ79888.1"/>
    </source>
</evidence>
<keyword evidence="2" id="KW-1185">Reference proteome</keyword>
<organism evidence="1 2">
    <name type="scientific">Kosakonia sacchari</name>
    <dbReference type="NCBI Taxonomy" id="1158459"/>
    <lineage>
        <taxon>Bacteria</taxon>
        <taxon>Pseudomonadati</taxon>
        <taxon>Pseudomonadota</taxon>
        <taxon>Gammaproteobacteria</taxon>
        <taxon>Enterobacterales</taxon>
        <taxon>Enterobacteriaceae</taxon>
        <taxon>Kosakonia</taxon>
    </lineage>
</organism>
<proteinExistence type="predicted"/>
<accession>A0ABZ0MWJ7</accession>